<dbReference type="PROSITE" id="PS50066">
    <property type="entry name" value="MADS_BOX_2"/>
    <property type="match status" value="1"/>
</dbReference>
<dbReference type="InterPro" id="IPR036879">
    <property type="entry name" value="TF_MADSbox_sf"/>
</dbReference>
<keyword evidence="9" id="KW-1185">Reference proteome</keyword>
<dbReference type="AlphaFoldDB" id="A0AAN8TPF3"/>
<evidence type="ECO:0000256" key="1">
    <source>
        <dbReference type="ARBA" id="ARBA00004123"/>
    </source>
</evidence>
<dbReference type="Proteomes" id="UP001371456">
    <property type="component" value="Unassembled WGS sequence"/>
</dbReference>
<dbReference type="GO" id="GO:0045944">
    <property type="term" value="P:positive regulation of transcription by RNA polymerase II"/>
    <property type="evidence" value="ECO:0007669"/>
    <property type="project" value="InterPro"/>
</dbReference>
<dbReference type="SUPFAM" id="SSF55455">
    <property type="entry name" value="SRF-like"/>
    <property type="match status" value="1"/>
</dbReference>
<dbReference type="InterPro" id="IPR033897">
    <property type="entry name" value="SRF-like_MADS-box"/>
</dbReference>
<keyword evidence="6" id="KW-0175">Coiled coil</keyword>
<name>A0AAN8TPF3_SOLBU</name>
<organism evidence="8 9">
    <name type="scientific">Solanum bulbocastanum</name>
    <name type="common">Wild potato</name>
    <dbReference type="NCBI Taxonomy" id="147425"/>
    <lineage>
        <taxon>Eukaryota</taxon>
        <taxon>Viridiplantae</taxon>
        <taxon>Streptophyta</taxon>
        <taxon>Embryophyta</taxon>
        <taxon>Tracheophyta</taxon>
        <taxon>Spermatophyta</taxon>
        <taxon>Magnoliopsida</taxon>
        <taxon>eudicotyledons</taxon>
        <taxon>Gunneridae</taxon>
        <taxon>Pentapetalae</taxon>
        <taxon>asterids</taxon>
        <taxon>lamiids</taxon>
        <taxon>Solanales</taxon>
        <taxon>Solanaceae</taxon>
        <taxon>Solanoideae</taxon>
        <taxon>Solaneae</taxon>
        <taxon>Solanum</taxon>
    </lineage>
</organism>
<feature type="coiled-coil region" evidence="6">
    <location>
        <begin position="87"/>
        <end position="114"/>
    </location>
</feature>
<dbReference type="Gene3D" id="3.40.1810.10">
    <property type="entry name" value="Transcription factor, MADS-box"/>
    <property type="match status" value="1"/>
</dbReference>
<accession>A0AAN8TPF3</accession>
<evidence type="ECO:0000256" key="6">
    <source>
        <dbReference type="SAM" id="Coils"/>
    </source>
</evidence>
<keyword evidence="4" id="KW-0804">Transcription</keyword>
<evidence type="ECO:0000256" key="3">
    <source>
        <dbReference type="ARBA" id="ARBA00023125"/>
    </source>
</evidence>
<dbReference type="PANTHER" id="PTHR11945:SF676">
    <property type="entry name" value="MADS-BOX DOMAIN-CONTAINING PROTEIN"/>
    <property type="match status" value="1"/>
</dbReference>
<evidence type="ECO:0000256" key="4">
    <source>
        <dbReference type="ARBA" id="ARBA00023163"/>
    </source>
</evidence>
<feature type="domain" description="MADS-box" evidence="7">
    <location>
        <begin position="1"/>
        <end position="47"/>
    </location>
</feature>
<dbReference type="InterPro" id="IPR002100">
    <property type="entry name" value="TF_MADSbox"/>
</dbReference>
<dbReference type="GO" id="GO:0000981">
    <property type="term" value="F:DNA-binding transcription factor activity, RNA polymerase II-specific"/>
    <property type="evidence" value="ECO:0007669"/>
    <property type="project" value="InterPro"/>
</dbReference>
<dbReference type="EMBL" id="JBANQN010000004">
    <property type="protein sequence ID" value="KAK6791354.1"/>
    <property type="molecule type" value="Genomic_DNA"/>
</dbReference>
<dbReference type="GO" id="GO:0046983">
    <property type="term" value="F:protein dimerization activity"/>
    <property type="evidence" value="ECO:0007669"/>
    <property type="project" value="InterPro"/>
</dbReference>
<comment type="caution">
    <text evidence="8">The sequence shown here is derived from an EMBL/GenBank/DDBJ whole genome shotgun (WGS) entry which is preliminary data.</text>
</comment>
<protein>
    <recommendedName>
        <fullName evidence="7">MADS-box domain-containing protein</fullName>
    </recommendedName>
</protein>
<dbReference type="Pfam" id="PF00319">
    <property type="entry name" value="SRF-TF"/>
    <property type="match status" value="1"/>
</dbReference>
<evidence type="ECO:0000256" key="5">
    <source>
        <dbReference type="ARBA" id="ARBA00023242"/>
    </source>
</evidence>
<sequence length="394" mass="43965">MPRNKVKLALIENESDRKVSYKKREKGFLKKAHELSTLCDVEIAAVIDSPYNNEPTVFPNYDAAINTFVKFKELPTLEKQKYMVTREEFTKKRIEKMEEKLLKVRKQNRLKEITNEMYEVTRGKDISLNMDPYDFNDLSYVIKKNLIQVREAMNGEEVCTSNVPQPIVEPIIIGGTNSEGSRATLLASAGSSLPMIPLDYPSMVPSGTNFGTTRPPLCVPNVAPPTIPLSASPKVTHQMVHLANPSRTPVQMVPLMDTSQVNASSLFSSQIFPPMVPHLFSTIPQQMAIRRTPGMTFSLPSTTMSSLMPSPMTTPPVCSPLTLQMDPSTNLPPIGASMLINNHQNYTANSPQSPSLSELLNWNNDDVVTLLEDPSLHNINFVQDPNCTNNTYRL</sequence>
<dbReference type="PRINTS" id="PR00404">
    <property type="entry name" value="MADSDOMAIN"/>
</dbReference>
<dbReference type="PANTHER" id="PTHR11945">
    <property type="entry name" value="MADS BOX PROTEIN"/>
    <property type="match status" value="1"/>
</dbReference>
<keyword evidence="5" id="KW-0539">Nucleus</keyword>
<dbReference type="SMART" id="SM00432">
    <property type="entry name" value="MADS"/>
    <property type="match status" value="1"/>
</dbReference>
<proteinExistence type="predicted"/>
<evidence type="ECO:0000313" key="8">
    <source>
        <dbReference type="EMBL" id="KAK6791354.1"/>
    </source>
</evidence>
<gene>
    <name evidence="8" type="ORF">RDI58_010435</name>
</gene>
<keyword evidence="2" id="KW-0805">Transcription regulation</keyword>
<dbReference type="GO" id="GO:0000978">
    <property type="term" value="F:RNA polymerase II cis-regulatory region sequence-specific DNA binding"/>
    <property type="evidence" value="ECO:0007669"/>
    <property type="project" value="TreeGrafter"/>
</dbReference>
<dbReference type="CDD" id="cd00266">
    <property type="entry name" value="MADS_SRF_like"/>
    <property type="match status" value="1"/>
</dbReference>
<evidence type="ECO:0000256" key="2">
    <source>
        <dbReference type="ARBA" id="ARBA00023015"/>
    </source>
</evidence>
<evidence type="ECO:0000259" key="7">
    <source>
        <dbReference type="PROSITE" id="PS50066"/>
    </source>
</evidence>
<comment type="subcellular location">
    <subcellularLocation>
        <location evidence="1">Nucleus</location>
    </subcellularLocation>
</comment>
<evidence type="ECO:0000313" key="9">
    <source>
        <dbReference type="Proteomes" id="UP001371456"/>
    </source>
</evidence>
<dbReference type="GO" id="GO:0005634">
    <property type="term" value="C:nucleus"/>
    <property type="evidence" value="ECO:0007669"/>
    <property type="project" value="UniProtKB-SubCell"/>
</dbReference>
<reference evidence="8 9" key="1">
    <citation type="submission" date="2024-02" db="EMBL/GenBank/DDBJ databases">
        <title>de novo genome assembly of Solanum bulbocastanum strain 11H21.</title>
        <authorList>
            <person name="Hosaka A.J."/>
        </authorList>
    </citation>
    <scope>NUCLEOTIDE SEQUENCE [LARGE SCALE GENOMIC DNA]</scope>
    <source>
        <tissue evidence="8">Young leaves</tissue>
    </source>
</reference>
<keyword evidence="3" id="KW-0238">DNA-binding</keyword>